<dbReference type="Proteomes" id="UP000283633">
    <property type="component" value="Unassembled WGS sequence"/>
</dbReference>
<protein>
    <submittedName>
        <fullName evidence="1">Uncharacterized protein</fullName>
    </submittedName>
</protein>
<dbReference type="OrthoDB" id="9949283at2"/>
<sequence>MMRPSKPILNRQAARFAQNTNGHARHNQLAASDLAQTDQKRQVLRQKQTVVLRKHDHHVLRSSHTVTLSSKPVK</sequence>
<name>A0A426DA80_9LACO</name>
<accession>A0A426DA80</accession>
<evidence type="ECO:0000313" key="2">
    <source>
        <dbReference type="Proteomes" id="UP000283633"/>
    </source>
</evidence>
<keyword evidence="2" id="KW-1185">Reference proteome</keyword>
<organism evidence="1 2">
    <name type="scientific">Lactiplantibacillus garii</name>
    <dbReference type="NCBI Taxonomy" id="2306423"/>
    <lineage>
        <taxon>Bacteria</taxon>
        <taxon>Bacillati</taxon>
        <taxon>Bacillota</taxon>
        <taxon>Bacilli</taxon>
        <taxon>Lactobacillales</taxon>
        <taxon>Lactobacillaceae</taxon>
        <taxon>Lactiplantibacillus</taxon>
    </lineage>
</organism>
<comment type="caution">
    <text evidence="1">The sequence shown here is derived from an EMBL/GenBank/DDBJ whole genome shotgun (WGS) entry which is preliminary data.</text>
</comment>
<evidence type="ECO:0000313" key="1">
    <source>
        <dbReference type="EMBL" id="RRK11471.1"/>
    </source>
</evidence>
<reference evidence="1 2" key="1">
    <citation type="submission" date="2018-08" db="EMBL/GenBank/DDBJ databases">
        <title>Genome Lactobacillus garii FI11369.</title>
        <authorList>
            <person name="Diaz M."/>
            <person name="Narbad A."/>
        </authorList>
    </citation>
    <scope>NUCLEOTIDE SEQUENCE [LARGE SCALE GENOMIC DNA]</scope>
    <source>
        <strain evidence="1 2">FI11369</strain>
    </source>
</reference>
<proteinExistence type="predicted"/>
<dbReference type="EMBL" id="QWZQ01000004">
    <property type="protein sequence ID" value="RRK11471.1"/>
    <property type="molecule type" value="Genomic_DNA"/>
</dbReference>
<gene>
    <name evidence="1" type="ORF">D1831_01915</name>
</gene>
<dbReference type="RefSeq" id="WP_125071118.1">
    <property type="nucleotide sequence ID" value="NZ_QWZQ01000004.1"/>
</dbReference>
<dbReference type="AlphaFoldDB" id="A0A426DA80"/>